<keyword evidence="1" id="KW-0472">Membrane</keyword>
<evidence type="ECO:0000256" key="1">
    <source>
        <dbReference type="SAM" id="Phobius"/>
    </source>
</evidence>
<keyword evidence="1" id="KW-1133">Transmembrane helix</keyword>
<organism evidence="2 3">
    <name type="scientific">Mucilaginibacter limnophilus</name>
    <dbReference type="NCBI Taxonomy" id="1932778"/>
    <lineage>
        <taxon>Bacteria</taxon>
        <taxon>Pseudomonadati</taxon>
        <taxon>Bacteroidota</taxon>
        <taxon>Sphingobacteriia</taxon>
        <taxon>Sphingobacteriales</taxon>
        <taxon>Sphingobacteriaceae</taxon>
        <taxon>Mucilaginibacter</taxon>
    </lineage>
</organism>
<accession>A0A437MVH6</accession>
<dbReference type="AlphaFoldDB" id="A0A437MVH6"/>
<evidence type="ECO:0000313" key="2">
    <source>
        <dbReference type="EMBL" id="RVU01661.1"/>
    </source>
</evidence>
<evidence type="ECO:0000313" key="3">
    <source>
        <dbReference type="Proteomes" id="UP000282759"/>
    </source>
</evidence>
<keyword evidence="3" id="KW-1185">Reference proteome</keyword>
<protein>
    <submittedName>
        <fullName evidence="2">Uncharacterized protein</fullName>
    </submittedName>
</protein>
<proteinExistence type="predicted"/>
<comment type="caution">
    <text evidence="2">The sequence shown here is derived from an EMBL/GenBank/DDBJ whole genome shotgun (WGS) entry which is preliminary data.</text>
</comment>
<feature type="transmembrane region" description="Helical" evidence="1">
    <location>
        <begin position="59"/>
        <end position="79"/>
    </location>
</feature>
<dbReference type="EMBL" id="SACK01000002">
    <property type="protein sequence ID" value="RVU01661.1"/>
    <property type="molecule type" value="Genomic_DNA"/>
</dbReference>
<reference evidence="2 3" key="1">
    <citation type="submission" date="2019-01" db="EMBL/GenBank/DDBJ databases">
        <authorList>
            <person name="Chen W.-M."/>
        </authorList>
    </citation>
    <scope>NUCLEOTIDE SEQUENCE [LARGE SCALE GENOMIC DNA]</scope>
    <source>
        <strain evidence="2 3">YBJ-36</strain>
    </source>
</reference>
<feature type="transmembrane region" description="Helical" evidence="1">
    <location>
        <begin position="86"/>
        <end position="103"/>
    </location>
</feature>
<sequence>MQTLKQYINWYKLFIIAYLFYVFWFYKSISKELEYRSNLIGMPEGKIVTQGEGLIYSMFFNYILGFGTVITCLLIAIIYKETRWQYIFMSFLLTIPPAAYVFITGF</sequence>
<dbReference type="Proteomes" id="UP000282759">
    <property type="component" value="Unassembled WGS sequence"/>
</dbReference>
<keyword evidence="1" id="KW-0812">Transmembrane</keyword>
<gene>
    <name evidence="2" type="ORF">EOD41_06790</name>
</gene>
<name>A0A437MVH6_9SPHI</name>
<feature type="transmembrane region" description="Helical" evidence="1">
    <location>
        <begin position="7"/>
        <end position="26"/>
    </location>
</feature>
<dbReference type="RefSeq" id="WP_127704032.1">
    <property type="nucleotide sequence ID" value="NZ_SACK01000002.1"/>
</dbReference>